<organism evidence="4 5">
    <name type="scientific">Gottschalkia purinilytica</name>
    <name type="common">Clostridium purinilyticum</name>
    <dbReference type="NCBI Taxonomy" id="1503"/>
    <lineage>
        <taxon>Bacteria</taxon>
        <taxon>Bacillati</taxon>
        <taxon>Bacillota</taxon>
        <taxon>Tissierellia</taxon>
        <taxon>Tissierellales</taxon>
        <taxon>Gottschalkiaceae</taxon>
        <taxon>Gottschalkia</taxon>
    </lineage>
</organism>
<feature type="compositionally biased region" description="Basic and acidic residues" evidence="1">
    <location>
        <begin position="24"/>
        <end position="49"/>
    </location>
</feature>
<feature type="signal peptide" evidence="2">
    <location>
        <begin position="1"/>
        <end position="22"/>
    </location>
</feature>
<dbReference type="AlphaFoldDB" id="A0A0L0WF90"/>
<dbReference type="Pfam" id="PF10646">
    <property type="entry name" value="Germane"/>
    <property type="match status" value="1"/>
</dbReference>
<keyword evidence="2" id="KW-0732">Signal</keyword>
<feature type="compositionally biased region" description="Basic and acidic residues" evidence="1">
    <location>
        <begin position="56"/>
        <end position="79"/>
    </location>
</feature>
<keyword evidence="5" id="KW-1185">Reference proteome</keyword>
<evidence type="ECO:0000313" key="5">
    <source>
        <dbReference type="Proteomes" id="UP000037267"/>
    </source>
</evidence>
<sequence length="211" mass="23840">MIKKIVAILLSLSLVVTVSACKKDEKSKVDNKGKNKIEKNIDKKDQNVKEDEEEKEKEITEDSNKDESKESKESKEEVKVYIPNQDASKLVEDKVVVKPKGNQTIEEAIVQKLQEKPKEKDYMQAIRDDIKVSSVKVKGDTAMVDLSSENLHGGSLEESSIINSVVLSLTQLDHIKKVQFLVDGKKQETLMGHILIDQPLTRDEILEQMPK</sequence>
<gene>
    <name evidence="4" type="ORF">CLPU_1c03170</name>
</gene>
<dbReference type="InterPro" id="IPR019606">
    <property type="entry name" value="GerMN"/>
</dbReference>
<feature type="region of interest" description="Disordered" evidence="1">
    <location>
        <begin position="24"/>
        <end position="79"/>
    </location>
</feature>
<feature type="chain" id="PRO_5039264389" evidence="2">
    <location>
        <begin position="23"/>
        <end position="211"/>
    </location>
</feature>
<evidence type="ECO:0000256" key="2">
    <source>
        <dbReference type="SAM" id="SignalP"/>
    </source>
</evidence>
<comment type="caution">
    <text evidence="4">The sequence shown here is derived from an EMBL/GenBank/DDBJ whole genome shotgun (WGS) entry which is preliminary data.</text>
</comment>
<proteinExistence type="predicted"/>
<protein>
    <submittedName>
        <fullName evidence="4">Spore germination protein-like protein</fullName>
    </submittedName>
</protein>
<name>A0A0L0WF90_GOTPU</name>
<dbReference type="Proteomes" id="UP000037267">
    <property type="component" value="Unassembled WGS sequence"/>
</dbReference>
<evidence type="ECO:0000259" key="3">
    <source>
        <dbReference type="SMART" id="SM00909"/>
    </source>
</evidence>
<reference evidence="5" key="1">
    <citation type="submission" date="2015-07" db="EMBL/GenBank/DDBJ databases">
        <title>Draft genome sequence of the purine-degrading Gottschalkia purinilyticum DSM 1384 (formerly Clostridium purinilyticum).</title>
        <authorList>
            <person name="Poehlein A."/>
            <person name="Schiel-Bengelsdorf B."/>
            <person name="Bengelsdorf F.R."/>
            <person name="Daniel R."/>
            <person name="Duerre P."/>
        </authorList>
    </citation>
    <scope>NUCLEOTIDE SEQUENCE [LARGE SCALE GENOMIC DNA]</scope>
    <source>
        <strain evidence="5">DSM 1384</strain>
    </source>
</reference>
<dbReference type="SMART" id="SM00909">
    <property type="entry name" value="Germane"/>
    <property type="match status" value="1"/>
</dbReference>
<feature type="domain" description="GerMN" evidence="3">
    <location>
        <begin position="106"/>
        <end position="191"/>
    </location>
</feature>
<dbReference type="RefSeq" id="WP_050353875.1">
    <property type="nucleotide sequence ID" value="NZ_LGSS01000001.1"/>
</dbReference>
<accession>A0A0L0WF90</accession>
<dbReference type="EMBL" id="LGSS01000001">
    <property type="protein sequence ID" value="KNF10152.1"/>
    <property type="molecule type" value="Genomic_DNA"/>
</dbReference>
<evidence type="ECO:0000256" key="1">
    <source>
        <dbReference type="SAM" id="MobiDB-lite"/>
    </source>
</evidence>
<dbReference type="STRING" id="1503.CLPU_1c03170"/>
<dbReference type="PROSITE" id="PS51257">
    <property type="entry name" value="PROKAR_LIPOPROTEIN"/>
    <property type="match status" value="1"/>
</dbReference>
<evidence type="ECO:0000313" key="4">
    <source>
        <dbReference type="EMBL" id="KNF10152.1"/>
    </source>
</evidence>
<dbReference type="OrthoDB" id="1954033at2"/>